<organism evidence="1 2">
    <name type="scientific">Dictyobacter aurantiacus</name>
    <dbReference type="NCBI Taxonomy" id="1936993"/>
    <lineage>
        <taxon>Bacteria</taxon>
        <taxon>Bacillati</taxon>
        <taxon>Chloroflexota</taxon>
        <taxon>Ktedonobacteria</taxon>
        <taxon>Ktedonobacterales</taxon>
        <taxon>Dictyobacteraceae</taxon>
        <taxon>Dictyobacter</taxon>
    </lineage>
</organism>
<protein>
    <submittedName>
        <fullName evidence="1">Uncharacterized protein</fullName>
    </submittedName>
</protein>
<dbReference type="AlphaFoldDB" id="A0A401ZI99"/>
<name>A0A401ZI99_9CHLR</name>
<evidence type="ECO:0000313" key="1">
    <source>
        <dbReference type="EMBL" id="GCE06568.1"/>
    </source>
</evidence>
<evidence type="ECO:0000313" key="2">
    <source>
        <dbReference type="Proteomes" id="UP000287224"/>
    </source>
</evidence>
<reference evidence="2" key="1">
    <citation type="submission" date="2018-12" db="EMBL/GenBank/DDBJ databases">
        <title>Tengunoibacter tsumagoiensis gen. nov., sp. nov., Dictyobacter kobayashii sp. nov., D. alpinus sp. nov., and D. joshuensis sp. nov. and description of Dictyobacteraceae fam. nov. within the order Ktedonobacterales isolated from Tengu-no-mugimeshi.</title>
        <authorList>
            <person name="Wang C.M."/>
            <person name="Zheng Y."/>
            <person name="Sakai Y."/>
            <person name="Toyoda A."/>
            <person name="Minakuchi Y."/>
            <person name="Abe K."/>
            <person name="Yokota A."/>
            <person name="Yabe S."/>
        </authorList>
    </citation>
    <scope>NUCLEOTIDE SEQUENCE [LARGE SCALE GENOMIC DNA]</scope>
    <source>
        <strain evidence="2">S-27</strain>
    </source>
</reference>
<keyword evidence="2" id="KW-1185">Reference proteome</keyword>
<dbReference type="EMBL" id="BIFQ01000001">
    <property type="protein sequence ID" value="GCE06568.1"/>
    <property type="molecule type" value="Genomic_DNA"/>
</dbReference>
<dbReference type="Proteomes" id="UP000287224">
    <property type="component" value="Unassembled WGS sequence"/>
</dbReference>
<gene>
    <name evidence="1" type="ORF">KDAU_38970</name>
</gene>
<proteinExistence type="predicted"/>
<comment type="caution">
    <text evidence="1">The sequence shown here is derived from an EMBL/GenBank/DDBJ whole genome shotgun (WGS) entry which is preliminary data.</text>
</comment>
<accession>A0A401ZI99</accession>
<sequence>MQTPDFIYNSETGAREKWGRHECAWGVQHFSLQIPPTSDGYHLTRTLVSLPEKQPRWFEQVHWIHSASLFLEVPEGKYRRCVGPVMIANMLLDATGSIVLDEAGEQQEFCEITHDNIEDLLYWYSGMPLAPNSKPDAHHELTIMMRDYFFLNLLLSLIGYTLLNDPETRLVPKEIVPFTTENEGTARGGRSPKRPLTLDGPQLFMALPPFPIAEEDVEDDFLMDNIPFA</sequence>